<organism evidence="2">
    <name type="scientific">viral metagenome</name>
    <dbReference type="NCBI Taxonomy" id="1070528"/>
    <lineage>
        <taxon>unclassified sequences</taxon>
        <taxon>metagenomes</taxon>
        <taxon>organismal metagenomes</taxon>
    </lineage>
</organism>
<evidence type="ECO:0000313" key="2">
    <source>
        <dbReference type="EMBL" id="QJA55961.1"/>
    </source>
</evidence>
<name>A0A6M3IEX2_9ZZZZ</name>
<protein>
    <submittedName>
        <fullName evidence="2">Uncharacterized protein</fullName>
    </submittedName>
</protein>
<accession>A0A6M3IEX2</accession>
<dbReference type="EMBL" id="MT141191">
    <property type="protein sequence ID" value="QJA55961.1"/>
    <property type="molecule type" value="Genomic_DNA"/>
</dbReference>
<feature type="region of interest" description="Disordered" evidence="1">
    <location>
        <begin position="1"/>
        <end position="45"/>
    </location>
</feature>
<proteinExistence type="predicted"/>
<gene>
    <name evidence="2" type="ORF">MM415B01957_0014</name>
</gene>
<evidence type="ECO:0000256" key="1">
    <source>
        <dbReference type="SAM" id="MobiDB-lite"/>
    </source>
</evidence>
<dbReference type="AlphaFoldDB" id="A0A6M3IEX2"/>
<reference evidence="2" key="1">
    <citation type="submission" date="2020-03" db="EMBL/GenBank/DDBJ databases">
        <title>The deep terrestrial virosphere.</title>
        <authorList>
            <person name="Holmfeldt K."/>
            <person name="Nilsson E."/>
            <person name="Simone D."/>
            <person name="Lopez-Fernandez M."/>
            <person name="Wu X."/>
            <person name="de Brujin I."/>
            <person name="Lundin D."/>
            <person name="Andersson A."/>
            <person name="Bertilsson S."/>
            <person name="Dopson M."/>
        </authorList>
    </citation>
    <scope>NUCLEOTIDE SEQUENCE</scope>
    <source>
        <strain evidence="2">MM415B01957</strain>
    </source>
</reference>
<feature type="compositionally biased region" description="Basic residues" evidence="1">
    <location>
        <begin position="30"/>
        <end position="41"/>
    </location>
</feature>
<sequence length="234" mass="25984">MKQGTPGLVNSVPGPVSRKRGRPKSTGPRASKRASKTKSRTRSVSVGKIASVEEAATAPVTADDQTTAIAKKFKFAVWEHISECIGDRCNLFTTCGYKGGGKDTKCGVERYYLNVVMAPYAEIVDKIKDPFVGHWVGLHLIPLYHHLVKLKKLERGLLTIELSEGLNTKRVRIHPVYKEIRDTVAAIRREWNLSGLYKLAQEQGYLGSGVPILDGDENEMEGDGSYHDLLYRED</sequence>